<reference evidence="1" key="1">
    <citation type="journal article" date="2014" name="Int. J. Syst. Evol. Microbiol.">
        <title>Complete genome sequence of Corynebacterium casei LMG S-19264T (=DSM 44701T), isolated from a smear-ripened cheese.</title>
        <authorList>
            <consortium name="US DOE Joint Genome Institute (JGI-PGF)"/>
            <person name="Walter F."/>
            <person name="Albersmeier A."/>
            <person name="Kalinowski J."/>
            <person name="Ruckert C."/>
        </authorList>
    </citation>
    <scope>NUCLEOTIDE SEQUENCE</scope>
    <source>
        <strain evidence="1">JCM 4646</strain>
    </source>
</reference>
<dbReference type="Proteomes" id="UP000617734">
    <property type="component" value="Unassembled WGS sequence"/>
</dbReference>
<reference evidence="1" key="2">
    <citation type="submission" date="2020-09" db="EMBL/GenBank/DDBJ databases">
        <authorList>
            <person name="Sun Q."/>
            <person name="Ohkuma M."/>
        </authorList>
    </citation>
    <scope>NUCLEOTIDE SEQUENCE</scope>
    <source>
        <strain evidence="1">JCM 4646</strain>
    </source>
</reference>
<dbReference type="EMBL" id="BNBO01000029">
    <property type="protein sequence ID" value="GHH76556.1"/>
    <property type="molecule type" value="Genomic_DNA"/>
</dbReference>
<proteinExistence type="predicted"/>
<keyword evidence="2" id="KW-1185">Reference proteome</keyword>
<dbReference type="InterPro" id="IPR021246">
    <property type="entry name" value="DUF2797"/>
</dbReference>
<accession>A0A919KYR7</accession>
<dbReference type="RefSeq" id="WP_190212960.1">
    <property type="nucleotide sequence ID" value="NZ_BNBO01000029.1"/>
</dbReference>
<comment type="caution">
    <text evidence="1">The sequence shown here is derived from an EMBL/GenBank/DDBJ whole genome shotgun (WGS) entry which is preliminary data.</text>
</comment>
<name>A0A919KYR7_9ACTN</name>
<protein>
    <recommendedName>
        <fullName evidence="3">DUF2797 domain-containing protein</fullName>
    </recommendedName>
</protein>
<evidence type="ECO:0000313" key="1">
    <source>
        <dbReference type="EMBL" id="GHH76556.1"/>
    </source>
</evidence>
<evidence type="ECO:0008006" key="3">
    <source>
        <dbReference type="Google" id="ProtNLM"/>
    </source>
</evidence>
<sequence>MTTSAPQPPAAGWTATGLRWQDGRPVLTARNGGREHARAVASGTPVGWLVGGPRRCTGVRTSGGHRPCPFGAVVEAAGKAVQCQSCQDADPGLALARDQVLDNGRTYRLYLAWFGPGVVKVGITAEQRGTTRLLEQAALGWTFVGRGPLPGVRRAELTVAQAGLARERLTTRTKSACWWDVPDAATRRHELVELRASVLRLLAGHAIELLTDQPLADHVELFGLEAGAPPLYHEVTALHDGATLAGTLRPPIGRHLFLDTGPQDPPLLLDTRLLTGWTLAPAGPTACTGLATGVRRRPEDRGAQESLF</sequence>
<dbReference type="Pfam" id="PF10977">
    <property type="entry name" value="DUF2797"/>
    <property type="match status" value="1"/>
</dbReference>
<gene>
    <name evidence="1" type="ORF">GCM10018781_48020</name>
</gene>
<dbReference type="GeneID" id="95355176"/>
<dbReference type="AlphaFoldDB" id="A0A919KYR7"/>
<evidence type="ECO:0000313" key="2">
    <source>
        <dbReference type="Proteomes" id="UP000617734"/>
    </source>
</evidence>
<organism evidence="1 2">
    <name type="scientific">Kitasatospora indigofera</name>
    <dbReference type="NCBI Taxonomy" id="67307"/>
    <lineage>
        <taxon>Bacteria</taxon>
        <taxon>Bacillati</taxon>
        <taxon>Actinomycetota</taxon>
        <taxon>Actinomycetes</taxon>
        <taxon>Kitasatosporales</taxon>
        <taxon>Streptomycetaceae</taxon>
        <taxon>Kitasatospora</taxon>
    </lineage>
</organism>